<dbReference type="InterPro" id="IPR029057">
    <property type="entry name" value="PRTase-like"/>
</dbReference>
<gene>
    <name evidence="3" type="ORF">H9863_04085</name>
</gene>
<evidence type="ECO:0000256" key="1">
    <source>
        <dbReference type="ARBA" id="ARBA00008007"/>
    </source>
</evidence>
<evidence type="ECO:0000313" key="3">
    <source>
        <dbReference type="EMBL" id="HIX03283.1"/>
    </source>
</evidence>
<evidence type="ECO:0000313" key="4">
    <source>
        <dbReference type="Proteomes" id="UP000824202"/>
    </source>
</evidence>
<name>A0A9D1UZD1_9BACT</name>
<dbReference type="Gene3D" id="3.40.50.2020">
    <property type="match status" value="1"/>
</dbReference>
<dbReference type="InterPro" id="IPR000836">
    <property type="entry name" value="PRTase_dom"/>
</dbReference>
<dbReference type="InterPro" id="IPR051910">
    <property type="entry name" value="ComF/GntX_DNA_util-trans"/>
</dbReference>
<evidence type="ECO:0000259" key="2">
    <source>
        <dbReference type="Pfam" id="PF00156"/>
    </source>
</evidence>
<dbReference type="PANTHER" id="PTHR47505:SF1">
    <property type="entry name" value="DNA UTILIZATION PROTEIN YHGH"/>
    <property type="match status" value="1"/>
</dbReference>
<comment type="caution">
    <text evidence="3">The sequence shown here is derived from an EMBL/GenBank/DDBJ whole genome shotgun (WGS) entry which is preliminary data.</text>
</comment>
<protein>
    <submittedName>
        <fullName evidence="3">ComF family protein</fullName>
    </submittedName>
</protein>
<reference evidence="3" key="1">
    <citation type="journal article" date="2021" name="PeerJ">
        <title>Extensive microbial diversity within the chicken gut microbiome revealed by metagenomics and culture.</title>
        <authorList>
            <person name="Gilroy R."/>
            <person name="Ravi A."/>
            <person name="Getino M."/>
            <person name="Pursley I."/>
            <person name="Horton D.L."/>
            <person name="Alikhan N.F."/>
            <person name="Baker D."/>
            <person name="Gharbi K."/>
            <person name="Hall N."/>
            <person name="Watson M."/>
            <person name="Adriaenssens E.M."/>
            <person name="Foster-Nyarko E."/>
            <person name="Jarju S."/>
            <person name="Secka A."/>
            <person name="Antonio M."/>
            <person name="Oren A."/>
            <person name="Chaudhuri R.R."/>
            <person name="La Ragione R."/>
            <person name="Hildebrand F."/>
            <person name="Pallen M.J."/>
        </authorList>
    </citation>
    <scope>NUCLEOTIDE SEQUENCE</scope>
    <source>
        <strain evidence="3">23274</strain>
    </source>
</reference>
<reference evidence="3" key="2">
    <citation type="submission" date="2021-04" db="EMBL/GenBank/DDBJ databases">
        <authorList>
            <person name="Gilroy R."/>
        </authorList>
    </citation>
    <scope>NUCLEOTIDE SEQUENCE</scope>
    <source>
        <strain evidence="3">23274</strain>
    </source>
</reference>
<dbReference type="Proteomes" id="UP000824202">
    <property type="component" value="Unassembled WGS sequence"/>
</dbReference>
<proteinExistence type="inferred from homology"/>
<dbReference type="Pfam" id="PF00156">
    <property type="entry name" value="Pribosyltran"/>
    <property type="match status" value="1"/>
</dbReference>
<organism evidence="3 4">
    <name type="scientific">Candidatus Odoribacter faecigallinarum</name>
    <dbReference type="NCBI Taxonomy" id="2838706"/>
    <lineage>
        <taxon>Bacteria</taxon>
        <taxon>Pseudomonadati</taxon>
        <taxon>Bacteroidota</taxon>
        <taxon>Bacteroidia</taxon>
        <taxon>Bacteroidales</taxon>
        <taxon>Odoribacteraceae</taxon>
        <taxon>Odoribacter</taxon>
    </lineage>
</organism>
<feature type="domain" description="Phosphoribosyltransferase" evidence="2">
    <location>
        <begin position="146"/>
        <end position="238"/>
    </location>
</feature>
<dbReference type="AlphaFoldDB" id="A0A9D1UZD1"/>
<dbReference type="PANTHER" id="PTHR47505">
    <property type="entry name" value="DNA UTILIZATION PROTEIN YHGH"/>
    <property type="match status" value="1"/>
</dbReference>
<sequence length="241" mass="26943">MKSFSAVSFPAVRWLREGTEAVLALFFPGVCEVCGRALVRGERYLCTACLADFPFADDAFDGNRALAERFEGAERPPENLYTLFYYNRYGDYKNLIYSVKYYANRRLGFYLGRMLGERLLGKCTADCLVPVPLHPRRERERGFNQALEIARGINSVLGIEICDRAIIRIRNNDSQTGKTTAGRHENVHGIFALHQPWQVAGRHVLLVDDVITTGATVGSCMQVLAAAGEVRFSLACLARVI</sequence>
<comment type="similarity">
    <text evidence="1">Belongs to the ComF/GntX family.</text>
</comment>
<accession>A0A9D1UZD1</accession>
<dbReference type="EMBL" id="DXFT01000082">
    <property type="protein sequence ID" value="HIX03283.1"/>
    <property type="molecule type" value="Genomic_DNA"/>
</dbReference>
<dbReference type="SUPFAM" id="SSF53271">
    <property type="entry name" value="PRTase-like"/>
    <property type="match status" value="1"/>
</dbReference>
<dbReference type="CDD" id="cd06223">
    <property type="entry name" value="PRTases_typeI"/>
    <property type="match status" value="1"/>
</dbReference>